<dbReference type="InterPro" id="IPR051785">
    <property type="entry name" value="MMCE/EMCE_epimerase"/>
</dbReference>
<keyword evidence="1" id="KW-0479">Metal-binding</keyword>
<comment type="caution">
    <text evidence="3">The sequence shown here is derived from an EMBL/GenBank/DDBJ whole genome shotgun (WGS) entry which is preliminary data.</text>
</comment>
<dbReference type="PANTHER" id="PTHR43048:SF3">
    <property type="entry name" value="METHYLMALONYL-COA EPIMERASE, MITOCHONDRIAL"/>
    <property type="match status" value="1"/>
</dbReference>
<dbReference type="EMBL" id="BAAAQX010000004">
    <property type="protein sequence ID" value="GAA2206445.1"/>
    <property type="molecule type" value="Genomic_DNA"/>
</dbReference>
<dbReference type="SUPFAM" id="SSF54593">
    <property type="entry name" value="Glyoxalase/Bleomycin resistance protein/Dihydroxybiphenyl dioxygenase"/>
    <property type="match status" value="1"/>
</dbReference>
<dbReference type="PANTHER" id="PTHR43048">
    <property type="entry name" value="METHYLMALONYL-COA EPIMERASE"/>
    <property type="match status" value="1"/>
</dbReference>
<evidence type="ECO:0000259" key="2">
    <source>
        <dbReference type="PROSITE" id="PS51819"/>
    </source>
</evidence>
<dbReference type="Proteomes" id="UP001499843">
    <property type="component" value="Unassembled WGS sequence"/>
</dbReference>
<evidence type="ECO:0000313" key="3">
    <source>
        <dbReference type="EMBL" id="GAA2206445.1"/>
    </source>
</evidence>
<name>A0ABP5P3N1_9ACTN</name>
<dbReference type="Pfam" id="PF13669">
    <property type="entry name" value="Glyoxalase_4"/>
    <property type="match status" value="1"/>
</dbReference>
<keyword evidence="4" id="KW-1185">Reference proteome</keyword>
<dbReference type="InterPro" id="IPR029068">
    <property type="entry name" value="Glyas_Bleomycin-R_OHBP_Dase"/>
</dbReference>
<feature type="domain" description="VOC" evidence="2">
    <location>
        <begin position="11"/>
        <end position="141"/>
    </location>
</feature>
<evidence type="ECO:0000313" key="4">
    <source>
        <dbReference type="Proteomes" id="UP001499843"/>
    </source>
</evidence>
<evidence type="ECO:0000256" key="1">
    <source>
        <dbReference type="ARBA" id="ARBA00022723"/>
    </source>
</evidence>
<organism evidence="3 4">
    <name type="scientific">Nonomuraea monospora</name>
    <dbReference type="NCBI Taxonomy" id="568818"/>
    <lineage>
        <taxon>Bacteria</taxon>
        <taxon>Bacillati</taxon>
        <taxon>Actinomycetota</taxon>
        <taxon>Actinomycetes</taxon>
        <taxon>Streptosporangiales</taxon>
        <taxon>Streptosporangiaceae</taxon>
        <taxon>Nonomuraea</taxon>
    </lineage>
</organism>
<reference evidence="4" key="1">
    <citation type="journal article" date="2019" name="Int. J. Syst. Evol. Microbiol.">
        <title>The Global Catalogue of Microorganisms (GCM) 10K type strain sequencing project: providing services to taxonomists for standard genome sequencing and annotation.</title>
        <authorList>
            <consortium name="The Broad Institute Genomics Platform"/>
            <consortium name="The Broad Institute Genome Sequencing Center for Infectious Disease"/>
            <person name="Wu L."/>
            <person name="Ma J."/>
        </authorList>
    </citation>
    <scope>NUCLEOTIDE SEQUENCE [LARGE SCALE GENOMIC DNA]</scope>
    <source>
        <strain evidence="4">JCM 16114</strain>
    </source>
</reference>
<sequence length="170" mass="18747">MDLELDGLEVHFDHTAVAAPRIRDLLPIYRDLLGGRHLGGGGDNRIAGYRTLQLTYGNGNKVELMEPLAGSTFFDSFFELTRGRGGVHHLNFHVSDLGAAVERLTGRGYRLHGLNRADARWQEVFLHPKEAHGVLIQLAQPGWRDPADVRPALEEVLDGRGRNGNGIPSP</sequence>
<dbReference type="RefSeq" id="WP_344472677.1">
    <property type="nucleotide sequence ID" value="NZ_BAAAQX010000004.1"/>
</dbReference>
<protein>
    <submittedName>
        <fullName evidence="3">Methylmalonyl-CoA epimerase</fullName>
    </submittedName>
</protein>
<proteinExistence type="predicted"/>
<dbReference type="Gene3D" id="3.10.180.10">
    <property type="entry name" value="2,3-Dihydroxybiphenyl 1,2-Dioxygenase, domain 1"/>
    <property type="match status" value="1"/>
</dbReference>
<dbReference type="PROSITE" id="PS51819">
    <property type="entry name" value="VOC"/>
    <property type="match status" value="1"/>
</dbReference>
<accession>A0ABP5P3N1</accession>
<gene>
    <name evidence="3" type="primary">mce_2</name>
    <name evidence="3" type="ORF">GCM10009850_019030</name>
</gene>
<dbReference type="InterPro" id="IPR037523">
    <property type="entry name" value="VOC_core"/>
</dbReference>